<feature type="transmembrane region" description="Helical" evidence="12">
    <location>
        <begin position="71"/>
        <end position="91"/>
    </location>
</feature>
<evidence type="ECO:0000256" key="11">
    <source>
        <dbReference type="ARBA" id="ARBA00023444"/>
    </source>
</evidence>
<feature type="transmembrane region" description="Helical" evidence="12">
    <location>
        <begin position="271"/>
        <end position="293"/>
    </location>
</feature>
<dbReference type="AlphaFoldDB" id="A0A368NKI3"/>
<evidence type="ECO:0000256" key="1">
    <source>
        <dbReference type="ARBA" id="ARBA00004141"/>
    </source>
</evidence>
<evidence type="ECO:0000256" key="12">
    <source>
        <dbReference type="SAM" id="Phobius"/>
    </source>
</evidence>
<proteinExistence type="predicted"/>
<evidence type="ECO:0000256" key="8">
    <source>
        <dbReference type="ARBA" id="ARBA00023133"/>
    </source>
</evidence>
<evidence type="ECO:0000256" key="5">
    <source>
        <dbReference type="ARBA" id="ARBA00022989"/>
    </source>
</evidence>
<dbReference type="InterPro" id="IPR050450">
    <property type="entry name" value="COX15/CtaA_HemeA_synthase"/>
</dbReference>
<gene>
    <name evidence="13" type="ORF">DU002_07335</name>
</gene>
<evidence type="ECO:0000256" key="6">
    <source>
        <dbReference type="ARBA" id="ARBA00023002"/>
    </source>
</evidence>
<comment type="pathway">
    <text evidence="11">Porphyrin-containing compound metabolism.</text>
</comment>
<protein>
    <submittedName>
        <fullName evidence="13">Heme A synthase</fullName>
    </submittedName>
</protein>
<dbReference type="GO" id="GO:0006784">
    <property type="term" value="P:heme A biosynthetic process"/>
    <property type="evidence" value="ECO:0007669"/>
    <property type="project" value="InterPro"/>
</dbReference>
<dbReference type="Proteomes" id="UP000252558">
    <property type="component" value="Unassembled WGS sequence"/>
</dbReference>
<evidence type="ECO:0000256" key="4">
    <source>
        <dbReference type="ARBA" id="ARBA00022723"/>
    </source>
</evidence>
<evidence type="ECO:0000256" key="2">
    <source>
        <dbReference type="ARBA" id="ARBA00022475"/>
    </source>
</evidence>
<evidence type="ECO:0000256" key="9">
    <source>
        <dbReference type="ARBA" id="ARBA00023136"/>
    </source>
</evidence>
<keyword evidence="14" id="KW-1185">Reference proteome</keyword>
<keyword evidence="5 12" id="KW-1133">Transmembrane helix</keyword>
<dbReference type="EMBL" id="QPID01000003">
    <property type="protein sequence ID" value="RCU51117.1"/>
    <property type="molecule type" value="Genomic_DNA"/>
</dbReference>
<dbReference type="OrthoDB" id="1447144at2"/>
<dbReference type="GO" id="GO:0016491">
    <property type="term" value="F:oxidoreductase activity"/>
    <property type="evidence" value="ECO:0007669"/>
    <property type="project" value="UniProtKB-KW"/>
</dbReference>
<feature type="transmembrane region" description="Helical" evidence="12">
    <location>
        <begin position="164"/>
        <end position="184"/>
    </location>
</feature>
<keyword evidence="2" id="KW-1003">Cell membrane</keyword>
<dbReference type="GO" id="GO:0016020">
    <property type="term" value="C:membrane"/>
    <property type="evidence" value="ECO:0007669"/>
    <property type="project" value="UniProtKB-SubCell"/>
</dbReference>
<dbReference type="RefSeq" id="WP_114337713.1">
    <property type="nucleotide sequence ID" value="NZ_QPID01000003.1"/>
</dbReference>
<keyword evidence="6" id="KW-0560">Oxidoreductase</keyword>
<dbReference type="PANTHER" id="PTHR35457">
    <property type="entry name" value="HEME A SYNTHASE"/>
    <property type="match status" value="1"/>
</dbReference>
<dbReference type="PANTHER" id="PTHR35457:SF1">
    <property type="entry name" value="HEME A SYNTHASE"/>
    <property type="match status" value="1"/>
</dbReference>
<comment type="caution">
    <text evidence="13">The sequence shown here is derived from an EMBL/GenBank/DDBJ whole genome shotgun (WGS) entry which is preliminary data.</text>
</comment>
<keyword evidence="7" id="KW-0408">Iron</keyword>
<evidence type="ECO:0000256" key="3">
    <source>
        <dbReference type="ARBA" id="ARBA00022692"/>
    </source>
</evidence>
<evidence type="ECO:0000313" key="13">
    <source>
        <dbReference type="EMBL" id="RCU51117.1"/>
    </source>
</evidence>
<keyword evidence="10" id="KW-1015">Disulfide bond</keyword>
<reference evidence="13 14" key="1">
    <citation type="submission" date="2018-07" db="EMBL/GenBank/DDBJ databases">
        <title>Corallincola holothuriorum sp. nov., a new facultative anaerobe isolated from sea cucumber Apostichopus japonicus.</title>
        <authorList>
            <person name="Xia H."/>
        </authorList>
    </citation>
    <scope>NUCLEOTIDE SEQUENCE [LARGE SCALE GENOMIC DNA]</scope>
    <source>
        <strain evidence="13 14">C4</strain>
    </source>
</reference>
<feature type="transmembrane region" description="Helical" evidence="12">
    <location>
        <begin position="242"/>
        <end position="259"/>
    </location>
</feature>
<keyword evidence="9 12" id="KW-0472">Membrane</keyword>
<keyword evidence="4" id="KW-0479">Metal-binding</keyword>
<feature type="transmembrane region" description="Helical" evidence="12">
    <location>
        <begin position="126"/>
        <end position="152"/>
    </location>
</feature>
<dbReference type="Pfam" id="PF02628">
    <property type="entry name" value="COX15-CtaA"/>
    <property type="match status" value="1"/>
</dbReference>
<keyword evidence="3 12" id="KW-0812">Transmembrane</keyword>
<dbReference type="GO" id="GO:0046872">
    <property type="term" value="F:metal ion binding"/>
    <property type="evidence" value="ECO:0007669"/>
    <property type="project" value="UniProtKB-KW"/>
</dbReference>
<dbReference type="InterPro" id="IPR003780">
    <property type="entry name" value="COX15/CtaA_fam"/>
</dbReference>
<feature type="transmembrane region" description="Helical" evidence="12">
    <location>
        <begin position="299"/>
        <end position="320"/>
    </location>
</feature>
<name>A0A368NKI3_9GAMM</name>
<organism evidence="13 14">
    <name type="scientific">Corallincola holothuriorum</name>
    <dbReference type="NCBI Taxonomy" id="2282215"/>
    <lineage>
        <taxon>Bacteria</taxon>
        <taxon>Pseudomonadati</taxon>
        <taxon>Pseudomonadota</taxon>
        <taxon>Gammaproteobacteria</taxon>
        <taxon>Alteromonadales</taxon>
        <taxon>Psychromonadaceae</taxon>
        <taxon>Corallincola</taxon>
    </lineage>
</organism>
<evidence type="ECO:0000256" key="10">
    <source>
        <dbReference type="ARBA" id="ARBA00023157"/>
    </source>
</evidence>
<sequence>MKALAIVSTLLALVVISLGAYTRLTDAGLGCPDWPGCYGHLTVPAQEQAEQLQIAFPERPLEPEKAWNEMIHRYVAGGLGLLVLAMAILAWKQRDGPVGLPSLLLLLVIFQAALGMWTVTMNLMPVVVLAHLLGGFATFCLLLLLVVRLLPLRIPGGDAELRRFSGLSLAVLLALVLQIVLGGWTSTNYAALACTELPFCENGWLARLDFSAFQLWQPGHENYEFGVLDYAGRMTIHVVHRLWAIVVLGMLLWFSWRLFNCASSRFFRRTALALVGLLLLQVGLGISNVVLSLPLPVAVAHNVVAACLLGLLVITNYALLRKA</sequence>
<keyword evidence="8" id="KW-0350">Heme biosynthesis</keyword>
<comment type="subcellular location">
    <subcellularLocation>
        <location evidence="1">Membrane</location>
        <topology evidence="1">Multi-pass membrane protein</topology>
    </subcellularLocation>
</comment>
<evidence type="ECO:0000256" key="7">
    <source>
        <dbReference type="ARBA" id="ARBA00023004"/>
    </source>
</evidence>
<feature type="transmembrane region" description="Helical" evidence="12">
    <location>
        <begin position="103"/>
        <end position="120"/>
    </location>
</feature>
<evidence type="ECO:0000313" key="14">
    <source>
        <dbReference type="Proteomes" id="UP000252558"/>
    </source>
</evidence>
<accession>A0A368NKI3</accession>